<dbReference type="GO" id="GO:1902201">
    <property type="term" value="P:negative regulation of bacterial-type flagellum-dependent cell motility"/>
    <property type="evidence" value="ECO:0007669"/>
    <property type="project" value="TreeGrafter"/>
</dbReference>
<organism evidence="5 6">
    <name type="scientific">Pseudomonas putida</name>
    <name type="common">Arthrobacter siderocapsulatus</name>
    <dbReference type="NCBI Taxonomy" id="303"/>
    <lineage>
        <taxon>Bacteria</taxon>
        <taxon>Pseudomonadati</taxon>
        <taxon>Pseudomonadota</taxon>
        <taxon>Gammaproteobacteria</taxon>
        <taxon>Pseudomonadales</taxon>
        <taxon>Pseudomonadaceae</taxon>
        <taxon>Pseudomonas</taxon>
    </lineage>
</organism>
<dbReference type="PROSITE" id="PS50887">
    <property type="entry name" value="GGDEF"/>
    <property type="match status" value="1"/>
</dbReference>
<dbReference type="InterPro" id="IPR050469">
    <property type="entry name" value="Diguanylate_Cyclase"/>
</dbReference>
<dbReference type="RefSeq" id="WP_096425467.1">
    <property type="nucleotide sequence ID" value="NZ_AP015029.1"/>
</dbReference>
<evidence type="ECO:0000256" key="1">
    <source>
        <dbReference type="ARBA" id="ARBA00012528"/>
    </source>
</evidence>
<dbReference type="GO" id="GO:0043709">
    <property type="term" value="P:cell adhesion involved in single-species biofilm formation"/>
    <property type="evidence" value="ECO:0007669"/>
    <property type="project" value="TreeGrafter"/>
</dbReference>
<dbReference type="GO" id="GO:0005886">
    <property type="term" value="C:plasma membrane"/>
    <property type="evidence" value="ECO:0007669"/>
    <property type="project" value="TreeGrafter"/>
</dbReference>
<keyword evidence="3" id="KW-0472">Membrane</keyword>
<dbReference type="SUPFAM" id="SSF55073">
    <property type="entry name" value="Nucleotide cyclase"/>
    <property type="match status" value="1"/>
</dbReference>
<sequence>MEHHSSGKRGVSYDPPQRRQRTHIPSIMRRVTLGVVVVWLALVASLGGWIAQRLTAEELDNLSAGAEYEAQITGRVVDRLFTEMASVANMVARQSEVIQLAARYRHDPPGFAALTREERAANFTRDPLVRSVGDFMDRLASDLHYGRIYMNNLSDDTVTASNWAESFSIVGQIYTGRAYLLDALRTGSGEMFGIARLNKTPSYFVASRIDDADGKPLGSVTVKFDAPDIALYLTGRHIALIVNRQGRVTTASSDPFMLRNVAALLPPDIRRPLDGDEELGEPMDIRAVADAGQANQWLIDGHPYLVHRQPLNDAQYQLLTLAKLDHLQPMRQQYYWTGASVAALGLILILLSSRVAGQMLLRRQEERYAANYDALTGLKNRRAILAALHRHFALAKRTGQGVLVAFIDLDEFKAINDTYGHEVGDKFLIESSRRLQGGLRASDELGRWGGDEFVVIGLTASVHPDEMAKTAAAMRRRLVPLLIGSYEFDDCRFDYAGASFGITSVDPAATSLQAALKAADQLMYADKEVRRGLRRV</sequence>
<keyword evidence="3" id="KW-1133">Transmembrane helix</keyword>
<dbReference type="SMART" id="SM00267">
    <property type="entry name" value="GGDEF"/>
    <property type="match status" value="1"/>
</dbReference>
<evidence type="ECO:0000259" key="4">
    <source>
        <dbReference type="PROSITE" id="PS50887"/>
    </source>
</evidence>
<protein>
    <recommendedName>
        <fullName evidence="1">diguanylate cyclase</fullName>
        <ecNumber evidence="1">2.7.7.65</ecNumber>
    </recommendedName>
</protein>
<gene>
    <name evidence="5" type="ORF">KF715C_ch2480</name>
</gene>
<evidence type="ECO:0000256" key="2">
    <source>
        <dbReference type="ARBA" id="ARBA00034247"/>
    </source>
</evidence>
<dbReference type="PANTHER" id="PTHR45138:SF9">
    <property type="entry name" value="DIGUANYLATE CYCLASE DGCM-RELATED"/>
    <property type="match status" value="1"/>
</dbReference>
<evidence type="ECO:0000313" key="6">
    <source>
        <dbReference type="Proteomes" id="UP000218731"/>
    </source>
</evidence>
<dbReference type="InterPro" id="IPR029787">
    <property type="entry name" value="Nucleotide_cyclase"/>
</dbReference>
<proteinExistence type="predicted"/>
<accession>A0A1L7N5T4</accession>
<dbReference type="GO" id="GO:0052621">
    <property type="term" value="F:diguanylate cyclase activity"/>
    <property type="evidence" value="ECO:0007669"/>
    <property type="project" value="UniProtKB-EC"/>
</dbReference>
<comment type="catalytic activity">
    <reaction evidence="2">
        <text>2 GTP = 3',3'-c-di-GMP + 2 diphosphate</text>
        <dbReference type="Rhea" id="RHEA:24898"/>
        <dbReference type="ChEBI" id="CHEBI:33019"/>
        <dbReference type="ChEBI" id="CHEBI:37565"/>
        <dbReference type="ChEBI" id="CHEBI:58805"/>
        <dbReference type="EC" id="2.7.7.65"/>
    </reaction>
</comment>
<dbReference type="EMBL" id="AP015029">
    <property type="protein sequence ID" value="BAW20821.1"/>
    <property type="molecule type" value="Genomic_DNA"/>
</dbReference>
<dbReference type="Proteomes" id="UP000218731">
    <property type="component" value="Chromosome 1"/>
</dbReference>
<dbReference type="NCBIfam" id="TIGR00254">
    <property type="entry name" value="GGDEF"/>
    <property type="match status" value="1"/>
</dbReference>
<dbReference type="AlphaFoldDB" id="A0A1L7N5T4"/>
<feature type="domain" description="GGDEF" evidence="4">
    <location>
        <begin position="400"/>
        <end position="536"/>
    </location>
</feature>
<reference evidence="5 6" key="1">
    <citation type="submission" date="2015-11" db="EMBL/GenBank/DDBJ databases">
        <title>Complete genome sequencing of a biphenyl-degrading bacterium, Pseudomonas putida KF715 (=NBRC110667).</title>
        <authorList>
            <person name="Suenaga H."/>
            <person name="Fujihara N."/>
            <person name="Watanabe T."/>
            <person name="Hirose J."/>
            <person name="Kimura N."/>
            <person name="Yamazoe A."/>
            <person name="Hosoyama A."/>
            <person name="Shimodaira J."/>
            <person name="Furukawa K."/>
        </authorList>
    </citation>
    <scope>NUCLEOTIDE SEQUENCE [LARGE SCALE GENOMIC DNA]</scope>
    <source>
        <strain evidence="5 6">KF715</strain>
    </source>
</reference>
<dbReference type="InterPro" id="IPR043128">
    <property type="entry name" value="Rev_trsase/Diguanyl_cyclase"/>
</dbReference>
<evidence type="ECO:0000313" key="5">
    <source>
        <dbReference type="EMBL" id="BAW20821.1"/>
    </source>
</evidence>
<evidence type="ECO:0000256" key="3">
    <source>
        <dbReference type="SAM" id="Phobius"/>
    </source>
</evidence>
<dbReference type="Pfam" id="PF00990">
    <property type="entry name" value="GGDEF"/>
    <property type="match status" value="1"/>
</dbReference>
<dbReference type="EC" id="2.7.7.65" evidence="1"/>
<dbReference type="CDD" id="cd01949">
    <property type="entry name" value="GGDEF"/>
    <property type="match status" value="1"/>
</dbReference>
<name>A0A1L7N5T4_PSEPU</name>
<dbReference type="InterPro" id="IPR000160">
    <property type="entry name" value="GGDEF_dom"/>
</dbReference>
<keyword evidence="3" id="KW-0812">Transmembrane</keyword>
<dbReference type="Gene3D" id="3.30.450.20">
    <property type="entry name" value="PAS domain"/>
    <property type="match status" value="1"/>
</dbReference>
<dbReference type="Gene3D" id="3.30.70.270">
    <property type="match status" value="1"/>
</dbReference>
<dbReference type="PANTHER" id="PTHR45138">
    <property type="entry name" value="REGULATORY COMPONENTS OF SENSORY TRANSDUCTION SYSTEM"/>
    <property type="match status" value="1"/>
</dbReference>
<feature type="transmembrane region" description="Helical" evidence="3">
    <location>
        <begin position="334"/>
        <end position="353"/>
    </location>
</feature>
<feature type="transmembrane region" description="Helical" evidence="3">
    <location>
        <begin position="31"/>
        <end position="51"/>
    </location>
</feature>